<reference evidence="1 2" key="1">
    <citation type="submission" date="2020-05" db="EMBL/GenBank/DDBJ databases">
        <title>Azospirillum oleiclasticum sp. nov, a nitrogen-fixing and heavy crude oil-emulsifying bacterium isolated from the crude oil of Yumen Oilfield.</title>
        <authorList>
            <person name="Wu D."/>
            <person name="Cai M."/>
            <person name="Zhang X."/>
        </authorList>
    </citation>
    <scope>NUCLEOTIDE SEQUENCE [LARGE SCALE GENOMIC DNA]</scope>
    <source>
        <strain evidence="1 2">ROY-1-1-2</strain>
    </source>
</reference>
<protein>
    <recommendedName>
        <fullName evidence="3">Lipoprotein</fullName>
    </recommendedName>
</protein>
<accession>A0ABX2TBV7</accession>
<keyword evidence="2" id="KW-1185">Reference proteome</keyword>
<name>A0ABX2TBV7_9PROT</name>
<gene>
    <name evidence="1" type="ORF">HND93_18860</name>
</gene>
<organism evidence="1 2">
    <name type="scientific">Azospirillum oleiclasticum</name>
    <dbReference type="NCBI Taxonomy" id="2735135"/>
    <lineage>
        <taxon>Bacteria</taxon>
        <taxon>Pseudomonadati</taxon>
        <taxon>Pseudomonadota</taxon>
        <taxon>Alphaproteobacteria</taxon>
        <taxon>Rhodospirillales</taxon>
        <taxon>Azospirillaceae</taxon>
        <taxon>Azospirillum</taxon>
    </lineage>
</organism>
<evidence type="ECO:0008006" key="3">
    <source>
        <dbReference type="Google" id="ProtNLM"/>
    </source>
</evidence>
<sequence>MLRRSHPYIGTFARACLPLSALVGLGGCGSMGLSAPTPTELALACPKVAIVRDLQTVTQFRPGAGRDLTDVESRAALVDYAGNCEYGSDGVTVNVNLFLVAERGPALQGSQAKYTYFVAMSKPGQDQPAIKTAFDTTVDFPAGKNRAGNREELNPRIPLPKDVNAKDWAIFIGFQLTPEQLEYNRKQLEQPVVK</sequence>
<evidence type="ECO:0000313" key="2">
    <source>
        <dbReference type="Proteomes" id="UP000584642"/>
    </source>
</evidence>
<dbReference type="RefSeq" id="WP_180283552.1">
    <property type="nucleotide sequence ID" value="NZ_JABFDB010000013.1"/>
</dbReference>
<dbReference type="PROSITE" id="PS51257">
    <property type="entry name" value="PROKAR_LIPOPROTEIN"/>
    <property type="match status" value="1"/>
</dbReference>
<proteinExistence type="predicted"/>
<dbReference type="EMBL" id="JABFDB010000013">
    <property type="protein sequence ID" value="NYZ21780.1"/>
    <property type="molecule type" value="Genomic_DNA"/>
</dbReference>
<dbReference type="Proteomes" id="UP000584642">
    <property type="component" value="Unassembled WGS sequence"/>
</dbReference>
<evidence type="ECO:0000313" key="1">
    <source>
        <dbReference type="EMBL" id="NYZ21780.1"/>
    </source>
</evidence>
<comment type="caution">
    <text evidence="1">The sequence shown here is derived from an EMBL/GenBank/DDBJ whole genome shotgun (WGS) entry which is preliminary data.</text>
</comment>